<gene>
    <name evidence="2" type="ORF">BN946_scf184649.g23</name>
</gene>
<organism evidence="2 3">
    <name type="scientific">Pycnoporus cinnabarinus</name>
    <name type="common">Cinnabar-red polypore</name>
    <name type="synonym">Trametes cinnabarina</name>
    <dbReference type="NCBI Taxonomy" id="5643"/>
    <lineage>
        <taxon>Eukaryota</taxon>
        <taxon>Fungi</taxon>
        <taxon>Dikarya</taxon>
        <taxon>Basidiomycota</taxon>
        <taxon>Agaricomycotina</taxon>
        <taxon>Agaricomycetes</taxon>
        <taxon>Polyporales</taxon>
        <taxon>Polyporaceae</taxon>
        <taxon>Trametes</taxon>
    </lineage>
</organism>
<reference evidence="2" key="1">
    <citation type="submission" date="2014-01" db="EMBL/GenBank/DDBJ databases">
        <title>The genome of the white-rot fungus Pycnoporus cinnabarinus: a basidiomycete model with a versatile arsenal for lignocellulosic biomass breakdown.</title>
        <authorList>
            <person name="Levasseur A."/>
            <person name="Lomascolo A."/>
            <person name="Ruiz-Duenas F.J."/>
            <person name="Uzan E."/>
            <person name="Piumi F."/>
            <person name="Kues U."/>
            <person name="Ram A.F.J."/>
            <person name="Murat C."/>
            <person name="Haon M."/>
            <person name="Benoit I."/>
            <person name="Arfi Y."/>
            <person name="Chevret D."/>
            <person name="Drula E."/>
            <person name="Kwon M.J."/>
            <person name="Gouret P."/>
            <person name="Lesage-Meessen L."/>
            <person name="Lombard V."/>
            <person name="Mariette J."/>
            <person name="Noirot C."/>
            <person name="Park J."/>
            <person name="Patyshakuliyeva A."/>
            <person name="Wieneger R.A.B."/>
            <person name="Wosten H.A.B."/>
            <person name="Martin F."/>
            <person name="Coutinho P.M."/>
            <person name="de Vries R."/>
            <person name="Martinez A.T."/>
            <person name="Klopp C."/>
            <person name="Pontarotti P."/>
            <person name="Henrissat B."/>
            <person name="Record E."/>
        </authorList>
    </citation>
    <scope>NUCLEOTIDE SEQUENCE [LARGE SCALE GENOMIC DNA]</scope>
    <source>
        <strain evidence="2">BRFM137</strain>
    </source>
</reference>
<evidence type="ECO:0000256" key="1">
    <source>
        <dbReference type="SAM" id="MobiDB-lite"/>
    </source>
</evidence>
<dbReference type="Proteomes" id="UP000029665">
    <property type="component" value="Unassembled WGS sequence"/>
</dbReference>
<dbReference type="STRING" id="5643.A0A060SNI3"/>
<dbReference type="OMA" id="WKYEHEG"/>
<keyword evidence="3" id="KW-1185">Reference proteome</keyword>
<feature type="compositionally biased region" description="Low complexity" evidence="1">
    <location>
        <begin position="918"/>
        <end position="928"/>
    </location>
</feature>
<evidence type="ECO:0000313" key="2">
    <source>
        <dbReference type="EMBL" id="CDO76097.1"/>
    </source>
</evidence>
<evidence type="ECO:0000313" key="3">
    <source>
        <dbReference type="Proteomes" id="UP000029665"/>
    </source>
</evidence>
<dbReference type="AlphaFoldDB" id="A0A060SNI3"/>
<proteinExistence type="predicted"/>
<feature type="region of interest" description="Disordered" evidence="1">
    <location>
        <begin position="876"/>
        <end position="930"/>
    </location>
</feature>
<protein>
    <submittedName>
        <fullName evidence="2">Uncharacterized protein</fullName>
    </submittedName>
</protein>
<dbReference type="HOGENOM" id="CLU_005808_0_0_1"/>
<comment type="caution">
    <text evidence="2">The sequence shown here is derived from an EMBL/GenBank/DDBJ whole genome shotgun (WGS) entry which is preliminary data.</text>
</comment>
<dbReference type="EMBL" id="CCBP010000336">
    <property type="protein sequence ID" value="CDO76097.1"/>
    <property type="molecule type" value="Genomic_DNA"/>
</dbReference>
<accession>A0A060SNI3</accession>
<dbReference type="OrthoDB" id="5429442at2759"/>
<sequence length="990" mass="109905">MLDATSSEHQPLFYARFNQPTLKFICDHDALLRLTFEKGDFIFNGAMGHKGQSVTIPADLNIDFRVNFETRVVGNDLQIDGAVVASVKPPLPTGQDAFLRYMTQYLELLHDAGNHVFYSLPQFSPRTSMDIDFTLIDHSEDFAWQESICGITVDQINSYLASLWLKSALLTHTKIGTKNSDWRLRSLTEFVKREDGLFFRIKFGAPRVHILCSREVVVYFDVYELEFFPGPDLSVAPEKKFMKWKIALMMNVLPMRDPEGHSVTVSLDVSSARYHHGLSKYPDIQEADVQHDHYCNIIVDFFSDEYLQILRVARYHIIYSHHALVQTVGSVEFTGEAEGSWGQIEVSDPGPHSGKVPSRDTIQHAKMYGFDQVVAISQDSINAQFSMLSHALFRTWSYSEAFSATFKPLSMQLLTGNRAIVWVHLASGQLKTLRDGKPDNECEPYEFKQWRAAFEVELKSCNQAELEGHSSATYKATSAYQKHGNKDDRVLRHIYLDLSSAEYLHDYSHYSNINAFSSPEEGRSTMLKLEALVWYLTEHYFCEIRKEGLNVIFSIPVFKASPSSYALTSMLFHVYSKVEVTRYNWTHIPAGMEPVIVILGTTGSRPLPADHLEYSTGWVVQANRGFSHGTIGISRRAFIEERLLRLLSNVNALTTLIPIMIDPLKGFHGVSLKKWAEHEQRKDRPSNWRLIPSDGSGYLKYLWEHCEEWRYKLSGNGEIDASQGISCVTRNYVELPTAVKHGALHIKVSGRVELGLSLQTGKAKSYNTSSAVCWSTNVALETIGSGIKVSTFGSREPQISEVVFTDGSAGKFRNPADMLREAFPSKVDLHELVEEIQAFEGAWEYCYPPATPYSLASPAFNADGDLLFELRRHGATTSRAGGPLSPTAKTGRALTPLGRRPGSRAGMRNGNKSPPPHSSSSHPFSAGGASLGGAGLTGRASFASIASTTVGTTVTGGATAHTVMGEFQQIVSGAAGAKVTPVTVLDSSSG</sequence>
<name>A0A060SNI3_PYCCI</name>